<dbReference type="OrthoDB" id="14911at2759"/>
<evidence type="ECO:0000313" key="11">
    <source>
        <dbReference type="EMBL" id="CAH1250749.1"/>
    </source>
</evidence>
<feature type="compositionally biased region" description="Polar residues" evidence="8">
    <location>
        <begin position="502"/>
        <end position="516"/>
    </location>
</feature>
<dbReference type="GO" id="GO:0004630">
    <property type="term" value="F:phospholipase D activity"/>
    <property type="evidence" value="ECO:0007669"/>
    <property type="project" value="UniProtKB-UniRule"/>
</dbReference>
<keyword evidence="3" id="KW-0677">Repeat</keyword>
<dbReference type="InterPro" id="IPR036871">
    <property type="entry name" value="PX_dom_sf"/>
</dbReference>
<evidence type="ECO:0000256" key="3">
    <source>
        <dbReference type="ARBA" id="ARBA00022737"/>
    </source>
</evidence>
<dbReference type="SMART" id="SM00312">
    <property type="entry name" value="PX"/>
    <property type="match status" value="1"/>
</dbReference>
<evidence type="ECO:0000256" key="7">
    <source>
        <dbReference type="PIRNR" id="PIRNR009376"/>
    </source>
</evidence>
<keyword evidence="4 7" id="KW-0378">Hydrolase</keyword>
<reference evidence="11" key="1">
    <citation type="submission" date="2022-01" db="EMBL/GenBank/DDBJ databases">
        <authorList>
            <person name="Braso-Vives M."/>
        </authorList>
    </citation>
    <scope>NUCLEOTIDE SEQUENCE</scope>
</reference>
<evidence type="ECO:0000256" key="8">
    <source>
        <dbReference type="SAM" id="MobiDB-lite"/>
    </source>
</evidence>
<dbReference type="EMBL" id="OV696703">
    <property type="protein sequence ID" value="CAH1250749.1"/>
    <property type="molecule type" value="Genomic_DNA"/>
</dbReference>
<dbReference type="InterPro" id="IPR001683">
    <property type="entry name" value="PX_dom"/>
</dbReference>
<dbReference type="CDD" id="cd09141">
    <property type="entry name" value="PLDc_vPLD1_2_yPLD_like_2"/>
    <property type="match status" value="1"/>
</dbReference>
<dbReference type="CDD" id="cd06895">
    <property type="entry name" value="PX_PLD"/>
    <property type="match status" value="1"/>
</dbReference>
<feature type="region of interest" description="Disordered" evidence="8">
    <location>
        <begin position="567"/>
        <end position="640"/>
    </location>
</feature>
<dbReference type="EC" id="3.1.4.4" evidence="7"/>
<evidence type="ECO:0000256" key="5">
    <source>
        <dbReference type="ARBA" id="ARBA00022963"/>
    </source>
</evidence>
<dbReference type="GO" id="GO:0060627">
    <property type="term" value="P:regulation of vesicle-mediated transport"/>
    <property type="evidence" value="ECO:0007669"/>
    <property type="project" value="TreeGrafter"/>
</dbReference>
<evidence type="ECO:0000256" key="1">
    <source>
        <dbReference type="ARBA" id="ARBA00000798"/>
    </source>
</evidence>
<feature type="compositionally biased region" description="Basic residues" evidence="8">
    <location>
        <begin position="137"/>
        <end position="152"/>
    </location>
</feature>
<feature type="domain" description="PX" evidence="10">
    <location>
        <begin position="71"/>
        <end position="203"/>
    </location>
</feature>
<feature type="region of interest" description="Disordered" evidence="8">
    <location>
        <begin position="133"/>
        <end position="156"/>
    </location>
</feature>
<keyword evidence="5 7" id="KW-0442">Lipid degradation</keyword>
<dbReference type="Pfam" id="PF00614">
    <property type="entry name" value="PLDc"/>
    <property type="match status" value="1"/>
</dbReference>
<dbReference type="Gene3D" id="3.30.870.10">
    <property type="entry name" value="Endonuclease Chain A"/>
    <property type="match status" value="3"/>
</dbReference>
<dbReference type="GO" id="GO:0006654">
    <property type="term" value="P:phosphatidic acid biosynthetic process"/>
    <property type="evidence" value="ECO:0007669"/>
    <property type="project" value="InterPro"/>
</dbReference>
<dbReference type="FunFam" id="3.30.870.10:FF:000048">
    <property type="entry name" value="Phospholipase"/>
    <property type="match status" value="1"/>
</dbReference>
<evidence type="ECO:0000259" key="9">
    <source>
        <dbReference type="PROSITE" id="PS50035"/>
    </source>
</evidence>
<dbReference type="SUPFAM" id="SSF64268">
    <property type="entry name" value="PX domain"/>
    <property type="match status" value="1"/>
</dbReference>
<dbReference type="SUPFAM" id="SSF56024">
    <property type="entry name" value="Phospholipase D/nuclease"/>
    <property type="match status" value="2"/>
</dbReference>
<sequence>MPRVLMRADTISADPEEDFDVLDIPDYGDSPLPTPDPASNTSPFKVPFSSIHKDPVPFNHPKRAGFIPGEPIDVKIIDVERSYRRKPLNPNLYTINLQHGEHTWTVKRRYKHFRQLHEAILLFKASLHVPVPTARQREKRRSVKGQPRKLPKLPKTPDALITGARLNRRMEQLEIYLQRLVNIRTFRNLEPTLKFLEVSHLSFVKNLGSKGKEGVIQKYPGGHHTFHGCCNPCGFSFAMLGSRNKRWFLVKDSFVAYVRPEDGRVADVLLFDQEFSVKSGREETGLRNGLVLSNFSRRLLVECWTARKLEEWKRGIELTVKRHGRDFTRWNRFNSFAPVRTDTQAQWFVDGASYMAAVAEGLEAAKEEIFISDWWLSPEIYLIRPVSAEGEKWRLDQVLKRKAEEGVKVFVLLYKEVEMAIGLNSFYSKTTLLNLHPNVKVLRHPDHLPGGIFLWAHHEKVVVVDQSIAFLGGIDLCYGRWDDYLHRLADLGSARLEKQTDSGEQNGSLVTQTTDNQTRKPHISFLDDEGPENPQINLLTPNGGTGDLRVDSSAENVTFCDDVNVEIRTQSPENNNDKSLNNDEVDGKTPESENSQEHDELNRTTPKDESTREKENTQSPTADQNAMNAENTDQSTKRKKHVGILKLPSIDQPTTQESLPVRLQHTNSYSAGMNKLPGMEGEAKLWVGKDYVNFIAKDFVELEKPFSDFIDRTTVPRMPWHDIGAMVYGRAARDVARHFIQRWNAAKVEKAKTNPTCPMLLPRSYEEFYTPRVVHNTTRCDVQILRSSSKWSAGISVTEKSIYEAYLWSIQQAQHYIYIENQFFISCLQDNPYVHNQIVKALFDKIVECEKKGKNFRVYVVLPLLPGFPGEIGTATGLAIQAVFHWNLTTMCKGENSLLSRLSKEVRDPYSYVSFCGLRTHTELNGTPVSEMVYVHSKMMIVDDRISIIGSANINDRSMIGEKDSEMAVIVIDTETKPSRLDGEEYQAGAFSSELRKRCFREHLGLMDGDQGVDLDDIVSAEFFKEVWIKTAAINTKIYDDVFHCIPTDRTTTFQSLNRYKQTDGLVVTDMSEARRELKRVQGNLVLQPLMFLSQEELSPALLSKEGMAPTELWT</sequence>
<feature type="domain" description="PLD phosphodiesterase" evidence="9">
    <location>
        <begin position="931"/>
        <end position="958"/>
    </location>
</feature>
<dbReference type="PROSITE" id="PS50035">
    <property type="entry name" value="PLD"/>
    <property type="match status" value="2"/>
</dbReference>
<feature type="domain" description="PLD phosphodiesterase" evidence="9">
    <location>
        <begin position="453"/>
        <end position="480"/>
    </location>
</feature>
<evidence type="ECO:0000313" key="12">
    <source>
        <dbReference type="Proteomes" id="UP000838412"/>
    </source>
</evidence>
<evidence type="ECO:0000259" key="10">
    <source>
        <dbReference type="PROSITE" id="PS50195"/>
    </source>
</evidence>
<dbReference type="InterPro" id="IPR016555">
    <property type="entry name" value="PLipase_D_euk"/>
</dbReference>
<dbReference type="PANTHER" id="PTHR18896:SF76">
    <property type="entry name" value="PHOSPHOLIPASE"/>
    <property type="match status" value="1"/>
</dbReference>
<evidence type="ECO:0000256" key="2">
    <source>
        <dbReference type="ARBA" id="ARBA00008664"/>
    </source>
</evidence>
<dbReference type="FunFam" id="3.30.870.10:FF:000011">
    <property type="entry name" value="Phospholipase"/>
    <property type="match status" value="1"/>
</dbReference>
<dbReference type="SMART" id="SM00155">
    <property type="entry name" value="PLDc"/>
    <property type="match status" value="2"/>
</dbReference>
<dbReference type="GO" id="GO:0035091">
    <property type="term" value="F:phosphatidylinositol binding"/>
    <property type="evidence" value="ECO:0007669"/>
    <property type="project" value="InterPro"/>
</dbReference>
<evidence type="ECO:0000256" key="4">
    <source>
        <dbReference type="ARBA" id="ARBA00022801"/>
    </source>
</evidence>
<dbReference type="GO" id="GO:0035556">
    <property type="term" value="P:intracellular signal transduction"/>
    <property type="evidence" value="ECO:0007669"/>
    <property type="project" value="InterPro"/>
</dbReference>
<dbReference type="InterPro" id="IPR001736">
    <property type="entry name" value="PLipase_D/transphosphatidylase"/>
</dbReference>
<comment type="similarity">
    <text evidence="2 7">Belongs to the phospholipase D family.</text>
</comment>
<dbReference type="CDD" id="cd09138">
    <property type="entry name" value="PLDc_vPLD1_2_yPLD_like_1"/>
    <property type="match status" value="1"/>
</dbReference>
<dbReference type="PROSITE" id="PS50195">
    <property type="entry name" value="PX"/>
    <property type="match status" value="1"/>
</dbReference>
<accession>A0A8J9ZBP9</accession>
<evidence type="ECO:0000256" key="6">
    <source>
        <dbReference type="ARBA" id="ARBA00023098"/>
    </source>
</evidence>
<dbReference type="CDD" id="cd01254">
    <property type="entry name" value="PH_PLD"/>
    <property type="match status" value="1"/>
</dbReference>
<dbReference type="PANTHER" id="PTHR18896">
    <property type="entry name" value="PHOSPHOLIPASE D"/>
    <property type="match status" value="1"/>
</dbReference>
<dbReference type="InterPro" id="IPR015679">
    <property type="entry name" value="PLipase_D_fam"/>
</dbReference>
<comment type="catalytic activity">
    <reaction evidence="1 7">
        <text>a 1,2-diacyl-sn-glycero-3-phosphocholine + H2O = a 1,2-diacyl-sn-glycero-3-phosphate + choline + H(+)</text>
        <dbReference type="Rhea" id="RHEA:14445"/>
        <dbReference type="ChEBI" id="CHEBI:15354"/>
        <dbReference type="ChEBI" id="CHEBI:15377"/>
        <dbReference type="ChEBI" id="CHEBI:15378"/>
        <dbReference type="ChEBI" id="CHEBI:57643"/>
        <dbReference type="ChEBI" id="CHEBI:58608"/>
        <dbReference type="EC" id="3.1.4.4"/>
    </reaction>
</comment>
<dbReference type="PIRSF" id="PIRSF009376">
    <property type="entry name" value="Phospholipase_D_euk"/>
    <property type="match status" value="1"/>
</dbReference>
<protein>
    <recommendedName>
        <fullName evidence="7">Phospholipase</fullName>
        <ecNumber evidence="7">3.1.4.4</ecNumber>
    </recommendedName>
</protein>
<feature type="compositionally biased region" description="Basic and acidic residues" evidence="8">
    <location>
        <begin position="585"/>
        <end position="616"/>
    </location>
</feature>
<dbReference type="FunFam" id="3.30.870.10:FF:000036">
    <property type="entry name" value="Phospholipase"/>
    <property type="match status" value="1"/>
</dbReference>
<dbReference type="GO" id="GO:0009395">
    <property type="term" value="P:phospholipid catabolic process"/>
    <property type="evidence" value="ECO:0007669"/>
    <property type="project" value="TreeGrafter"/>
</dbReference>
<feature type="compositionally biased region" description="Polar residues" evidence="8">
    <location>
        <begin position="567"/>
        <end position="579"/>
    </location>
</feature>
<proteinExistence type="inferred from homology"/>
<name>A0A8J9ZBP9_BRALA</name>
<feature type="region of interest" description="Disordered" evidence="8">
    <location>
        <begin position="497"/>
        <end position="550"/>
    </location>
</feature>
<dbReference type="InterPro" id="IPR025202">
    <property type="entry name" value="PLD-like_dom"/>
</dbReference>
<keyword evidence="6" id="KW-0443">Lipid metabolism</keyword>
<dbReference type="Proteomes" id="UP000838412">
    <property type="component" value="Chromosome 18"/>
</dbReference>
<dbReference type="Pfam" id="PF13091">
    <property type="entry name" value="PLDc_2"/>
    <property type="match status" value="1"/>
</dbReference>
<feature type="compositionally biased region" description="Polar residues" evidence="8">
    <location>
        <begin position="617"/>
        <end position="634"/>
    </location>
</feature>
<keyword evidence="12" id="KW-1185">Reference proteome</keyword>
<dbReference type="Gene3D" id="3.30.1520.10">
    <property type="entry name" value="Phox-like domain"/>
    <property type="match status" value="1"/>
</dbReference>
<dbReference type="AlphaFoldDB" id="A0A8J9ZBP9"/>
<gene>
    <name evidence="11" type="primary">PLD1</name>
    <name evidence="11" type="ORF">BLAG_LOCUS11358</name>
</gene>
<organism evidence="11 12">
    <name type="scientific">Branchiostoma lanceolatum</name>
    <name type="common">Common lancelet</name>
    <name type="synonym">Amphioxus lanceolatum</name>
    <dbReference type="NCBI Taxonomy" id="7740"/>
    <lineage>
        <taxon>Eukaryota</taxon>
        <taxon>Metazoa</taxon>
        <taxon>Chordata</taxon>
        <taxon>Cephalochordata</taxon>
        <taxon>Leptocardii</taxon>
        <taxon>Amphioxiformes</taxon>
        <taxon>Branchiostomatidae</taxon>
        <taxon>Branchiostoma</taxon>
    </lineage>
</organism>
<dbReference type="Pfam" id="PF00787">
    <property type="entry name" value="PX"/>
    <property type="match status" value="1"/>
</dbReference>